<dbReference type="Proteomes" id="UP000179010">
    <property type="component" value="Unassembled WGS sequence"/>
</dbReference>
<gene>
    <name evidence="7" type="ORF">A2994_00450</name>
</gene>
<dbReference type="SMART" id="SM00732">
    <property type="entry name" value="YqgFc"/>
    <property type="match status" value="1"/>
</dbReference>
<organism evidence="7 8">
    <name type="scientific">candidate division Kazan bacterium RIFCSPLOWO2_01_FULL_48_13</name>
    <dbReference type="NCBI Taxonomy" id="1798539"/>
    <lineage>
        <taxon>Bacteria</taxon>
        <taxon>Bacteria division Kazan-3B-28</taxon>
    </lineage>
</organism>
<evidence type="ECO:0000256" key="3">
    <source>
        <dbReference type="ARBA" id="ARBA00022722"/>
    </source>
</evidence>
<dbReference type="HAMAP" id="MF_00651">
    <property type="entry name" value="Nuclease_YqgF"/>
    <property type="match status" value="1"/>
</dbReference>
<dbReference type="AlphaFoldDB" id="A0A1F4PN91"/>
<dbReference type="InterPro" id="IPR005227">
    <property type="entry name" value="YqgF"/>
</dbReference>
<evidence type="ECO:0000313" key="7">
    <source>
        <dbReference type="EMBL" id="OGB85066.1"/>
    </source>
</evidence>
<sequence length="132" mass="14513">MRIIGIDLGKKRIGLALGDTESRIAIGLPTLQNDRHLVDNLRAVIEGEHIQRLIVGLPKTMSGATGEQAGYTQKWANRIGHLLEVEVVYEDERLSSKMARDGLLAIGSKLKKEDIDQAAAVLILQSYLDRLG</sequence>
<dbReference type="InterPro" id="IPR006641">
    <property type="entry name" value="YqgF/RNaseH-like_dom"/>
</dbReference>
<dbReference type="SUPFAM" id="SSF53098">
    <property type="entry name" value="Ribonuclease H-like"/>
    <property type="match status" value="1"/>
</dbReference>
<dbReference type="CDD" id="cd16964">
    <property type="entry name" value="YqgF"/>
    <property type="match status" value="1"/>
</dbReference>
<evidence type="ECO:0000256" key="4">
    <source>
        <dbReference type="ARBA" id="ARBA00022801"/>
    </source>
</evidence>
<evidence type="ECO:0000256" key="5">
    <source>
        <dbReference type="HAMAP-Rule" id="MF_00651"/>
    </source>
</evidence>
<evidence type="ECO:0000313" key="8">
    <source>
        <dbReference type="Proteomes" id="UP000179010"/>
    </source>
</evidence>
<dbReference type="EMBL" id="METE01000011">
    <property type="protein sequence ID" value="OGB85066.1"/>
    <property type="molecule type" value="Genomic_DNA"/>
</dbReference>
<reference evidence="7 8" key="1">
    <citation type="journal article" date="2016" name="Nat. Commun.">
        <title>Thousands of microbial genomes shed light on interconnected biogeochemical processes in an aquifer system.</title>
        <authorList>
            <person name="Anantharaman K."/>
            <person name="Brown C.T."/>
            <person name="Hug L.A."/>
            <person name="Sharon I."/>
            <person name="Castelle C.J."/>
            <person name="Probst A.J."/>
            <person name="Thomas B.C."/>
            <person name="Singh A."/>
            <person name="Wilkins M.J."/>
            <person name="Karaoz U."/>
            <person name="Brodie E.L."/>
            <person name="Williams K.H."/>
            <person name="Hubbard S.S."/>
            <person name="Banfield J.F."/>
        </authorList>
    </citation>
    <scope>NUCLEOTIDE SEQUENCE [LARGE SCALE GENOMIC DNA]</scope>
</reference>
<keyword evidence="4 5" id="KW-0378">Hydrolase</keyword>
<dbReference type="GO" id="GO:0004518">
    <property type="term" value="F:nuclease activity"/>
    <property type="evidence" value="ECO:0007669"/>
    <property type="project" value="UniProtKB-KW"/>
</dbReference>
<name>A0A1F4PN91_UNCK3</name>
<dbReference type="GO" id="GO:0016788">
    <property type="term" value="F:hydrolase activity, acting on ester bonds"/>
    <property type="evidence" value="ECO:0007669"/>
    <property type="project" value="UniProtKB-UniRule"/>
</dbReference>
<comment type="caution">
    <text evidence="7">The sequence shown here is derived from an EMBL/GenBank/DDBJ whole genome shotgun (WGS) entry which is preliminary data.</text>
</comment>
<dbReference type="PANTHER" id="PTHR33317:SF4">
    <property type="entry name" value="POLYNUCLEOTIDYL TRANSFERASE, RIBONUCLEASE H-LIKE SUPERFAMILY PROTEIN"/>
    <property type="match status" value="1"/>
</dbReference>
<comment type="function">
    <text evidence="5">Could be a nuclease involved in processing of the 5'-end of pre-16S rRNA.</text>
</comment>
<comment type="similarity">
    <text evidence="5">Belongs to the YqgF HJR family.</text>
</comment>
<dbReference type="Gene3D" id="3.30.420.140">
    <property type="entry name" value="YqgF/RNase H-like domain"/>
    <property type="match status" value="1"/>
</dbReference>
<dbReference type="NCBIfam" id="TIGR00250">
    <property type="entry name" value="RNAse_H_YqgF"/>
    <property type="match status" value="1"/>
</dbReference>
<dbReference type="EC" id="3.1.-.-" evidence="5"/>
<evidence type="ECO:0000256" key="1">
    <source>
        <dbReference type="ARBA" id="ARBA00022490"/>
    </source>
</evidence>
<dbReference type="PANTHER" id="PTHR33317">
    <property type="entry name" value="POLYNUCLEOTIDYL TRANSFERASE, RIBONUCLEASE H-LIKE SUPERFAMILY PROTEIN"/>
    <property type="match status" value="1"/>
</dbReference>
<dbReference type="GO" id="GO:0000967">
    <property type="term" value="P:rRNA 5'-end processing"/>
    <property type="evidence" value="ECO:0007669"/>
    <property type="project" value="UniProtKB-UniRule"/>
</dbReference>
<evidence type="ECO:0000259" key="6">
    <source>
        <dbReference type="SMART" id="SM00732"/>
    </source>
</evidence>
<comment type="subcellular location">
    <subcellularLocation>
        <location evidence="5">Cytoplasm</location>
    </subcellularLocation>
</comment>
<feature type="domain" description="YqgF/RNase H-like" evidence="6">
    <location>
        <begin position="1"/>
        <end position="99"/>
    </location>
</feature>
<keyword evidence="3 5" id="KW-0540">Nuclease</keyword>
<proteinExistence type="inferred from homology"/>
<dbReference type="InterPro" id="IPR012337">
    <property type="entry name" value="RNaseH-like_sf"/>
</dbReference>
<keyword evidence="2 5" id="KW-0690">Ribosome biogenesis</keyword>
<dbReference type="Pfam" id="PF03652">
    <property type="entry name" value="RuvX"/>
    <property type="match status" value="1"/>
</dbReference>
<dbReference type="GO" id="GO:0005829">
    <property type="term" value="C:cytosol"/>
    <property type="evidence" value="ECO:0007669"/>
    <property type="project" value="TreeGrafter"/>
</dbReference>
<evidence type="ECO:0000256" key="2">
    <source>
        <dbReference type="ARBA" id="ARBA00022517"/>
    </source>
</evidence>
<keyword evidence="1 5" id="KW-0963">Cytoplasm</keyword>
<protein>
    <recommendedName>
        <fullName evidence="5">Putative pre-16S rRNA nuclease</fullName>
        <ecNumber evidence="5">3.1.-.-</ecNumber>
    </recommendedName>
</protein>
<dbReference type="InterPro" id="IPR037027">
    <property type="entry name" value="YqgF/RNaseH-like_dom_sf"/>
</dbReference>
<accession>A0A1F4PN91</accession>
<dbReference type="STRING" id="1798539.A2994_00450"/>